<sequence>MLEMKQTTKFKKDLKRLKKRNANLEKLKTVIQMIVEEVPLLEEEYRAHILEPTKDYLDCWECHISGRNSDWLLIYKFYPSQKLVSFIRTGTHSDVF</sequence>
<dbReference type="Pfam" id="PF15738">
    <property type="entry name" value="YafQ_toxin"/>
    <property type="match status" value="1"/>
</dbReference>
<dbReference type="AlphaFoldDB" id="A0A1N6EUR7"/>
<dbReference type="OrthoDB" id="7030467at2"/>
<dbReference type="GO" id="GO:0006415">
    <property type="term" value="P:translational termination"/>
    <property type="evidence" value="ECO:0007669"/>
    <property type="project" value="TreeGrafter"/>
</dbReference>
<dbReference type="Gene3D" id="3.30.2310.20">
    <property type="entry name" value="RelE-like"/>
    <property type="match status" value="1"/>
</dbReference>
<name>A0A1N6EUR7_9LACT</name>
<gene>
    <name evidence="3" type="ORF">SAMN05878443_0212</name>
</gene>
<feature type="active site" description="Proton donor" evidence="2">
    <location>
        <position position="92"/>
    </location>
</feature>
<dbReference type="InterPro" id="IPR007712">
    <property type="entry name" value="RelE/ParE_toxin"/>
</dbReference>
<dbReference type="GO" id="GO:0006402">
    <property type="term" value="P:mRNA catabolic process"/>
    <property type="evidence" value="ECO:0007669"/>
    <property type="project" value="TreeGrafter"/>
</dbReference>
<keyword evidence="4" id="KW-1185">Reference proteome</keyword>
<evidence type="ECO:0000313" key="3">
    <source>
        <dbReference type="EMBL" id="SIN86730.1"/>
    </source>
</evidence>
<dbReference type="GO" id="GO:0004521">
    <property type="term" value="F:RNA endonuclease activity"/>
    <property type="evidence" value="ECO:0007669"/>
    <property type="project" value="TreeGrafter"/>
</dbReference>
<dbReference type="EMBL" id="FSRN01000001">
    <property type="protein sequence ID" value="SIN86730.1"/>
    <property type="molecule type" value="Genomic_DNA"/>
</dbReference>
<proteinExistence type="predicted"/>
<evidence type="ECO:0000313" key="4">
    <source>
        <dbReference type="Proteomes" id="UP000184758"/>
    </source>
</evidence>
<protein>
    <submittedName>
        <fullName evidence="3">mRNA interferase YafQ</fullName>
    </submittedName>
</protein>
<dbReference type="PANTHER" id="PTHR40588">
    <property type="entry name" value="MRNA INTERFERASE TOXIN YAFQ"/>
    <property type="match status" value="1"/>
</dbReference>
<dbReference type="STRING" id="28230.SAMN05878443_0212"/>
<evidence type="ECO:0000256" key="1">
    <source>
        <dbReference type="ARBA" id="ARBA00022649"/>
    </source>
</evidence>
<dbReference type="eggNOG" id="COG3041">
    <property type="taxonomic scope" value="Bacteria"/>
</dbReference>
<dbReference type="PIRSF" id="PIRSF006156">
    <property type="entry name" value="YafQ"/>
    <property type="match status" value="1"/>
</dbReference>
<organism evidence="3 4">
    <name type="scientific">Carnobacterium alterfunditum</name>
    <dbReference type="NCBI Taxonomy" id="28230"/>
    <lineage>
        <taxon>Bacteria</taxon>
        <taxon>Bacillati</taxon>
        <taxon>Bacillota</taxon>
        <taxon>Bacilli</taxon>
        <taxon>Lactobacillales</taxon>
        <taxon>Carnobacteriaceae</taxon>
        <taxon>Carnobacterium</taxon>
    </lineage>
</organism>
<accession>A0A1N6EUR7</accession>
<evidence type="ECO:0000256" key="2">
    <source>
        <dbReference type="PIRSR" id="PIRSR006156-1"/>
    </source>
</evidence>
<dbReference type="Proteomes" id="UP000184758">
    <property type="component" value="Unassembled WGS sequence"/>
</dbReference>
<reference evidence="4" key="1">
    <citation type="submission" date="2016-11" db="EMBL/GenBank/DDBJ databases">
        <authorList>
            <person name="Varghese N."/>
            <person name="Submissions S."/>
        </authorList>
    </citation>
    <scope>NUCLEOTIDE SEQUENCE [LARGE SCALE GENOMIC DNA]</scope>
    <source>
        <strain evidence="4">313</strain>
    </source>
</reference>
<dbReference type="InterPro" id="IPR004386">
    <property type="entry name" value="Toxin_YafQ-like"/>
</dbReference>
<dbReference type="RefSeq" id="WP_034546703.1">
    <property type="nucleotide sequence ID" value="NZ_FSRN01000001.1"/>
</dbReference>
<dbReference type="PANTHER" id="PTHR40588:SF1">
    <property type="entry name" value="MRNA INTERFERASE TOXIN YAFQ"/>
    <property type="match status" value="1"/>
</dbReference>
<dbReference type="InterPro" id="IPR035093">
    <property type="entry name" value="RelE/ParE_toxin_dom_sf"/>
</dbReference>
<keyword evidence="1" id="KW-1277">Toxin-antitoxin system</keyword>
<dbReference type="NCBIfam" id="TIGR02385">
    <property type="entry name" value="RelE_StbE"/>
    <property type="match status" value="1"/>
</dbReference>
<dbReference type="SUPFAM" id="SSF143011">
    <property type="entry name" value="RelE-like"/>
    <property type="match status" value="1"/>
</dbReference>